<sequence>MQTPGAEALLGDHIGREQKTLWRSWKWLWPLTVPRLMRYNLTNKKDSIKVVTLKHDGGFHQEGLYGVNVKGLRLVFVHEDTPVSKVVVVLNVFGNEHAKTNAQYPDGDTRFPSWIRSTDAQWWTHLMNFTLVTFEERLRRSPLFCNKNLKIWH</sequence>
<proteinExistence type="predicted"/>
<protein>
    <submittedName>
        <fullName evidence="1">Uncharacterized protein</fullName>
    </submittedName>
</protein>
<name>A0A5P1EKG7_ASPOF</name>
<dbReference type="EMBL" id="CM007387">
    <property type="protein sequence ID" value="ONK64540.1"/>
    <property type="molecule type" value="Genomic_DNA"/>
</dbReference>
<dbReference type="Proteomes" id="UP000243459">
    <property type="component" value="Chromosome 7"/>
</dbReference>
<keyword evidence="2" id="KW-1185">Reference proteome</keyword>
<dbReference type="Gramene" id="ONK64540">
    <property type="protein sequence ID" value="ONK64540"/>
    <property type="gene ID" value="A4U43_C07F27160"/>
</dbReference>
<organism evidence="1 2">
    <name type="scientific">Asparagus officinalis</name>
    <name type="common">Garden asparagus</name>
    <dbReference type="NCBI Taxonomy" id="4686"/>
    <lineage>
        <taxon>Eukaryota</taxon>
        <taxon>Viridiplantae</taxon>
        <taxon>Streptophyta</taxon>
        <taxon>Embryophyta</taxon>
        <taxon>Tracheophyta</taxon>
        <taxon>Spermatophyta</taxon>
        <taxon>Magnoliopsida</taxon>
        <taxon>Liliopsida</taxon>
        <taxon>Asparagales</taxon>
        <taxon>Asparagaceae</taxon>
        <taxon>Asparagoideae</taxon>
        <taxon>Asparagus</taxon>
    </lineage>
</organism>
<accession>A0A5P1EKG7</accession>
<gene>
    <name evidence="1" type="ORF">A4U43_C07F27160</name>
</gene>
<reference evidence="2" key="1">
    <citation type="journal article" date="2017" name="Nat. Commun.">
        <title>The asparagus genome sheds light on the origin and evolution of a young Y chromosome.</title>
        <authorList>
            <person name="Harkess A."/>
            <person name="Zhou J."/>
            <person name="Xu C."/>
            <person name="Bowers J.E."/>
            <person name="Van der Hulst R."/>
            <person name="Ayyampalayam S."/>
            <person name="Mercati F."/>
            <person name="Riccardi P."/>
            <person name="McKain M.R."/>
            <person name="Kakrana A."/>
            <person name="Tang H."/>
            <person name="Ray J."/>
            <person name="Groenendijk J."/>
            <person name="Arikit S."/>
            <person name="Mathioni S.M."/>
            <person name="Nakano M."/>
            <person name="Shan H."/>
            <person name="Telgmann-Rauber A."/>
            <person name="Kanno A."/>
            <person name="Yue Z."/>
            <person name="Chen H."/>
            <person name="Li W."/>
            <person name="Chen Y."/>
            <person name="Xu X."/>
            <person name="Zhang Y."/>
            <person name="Luo S."/>
            <person name="Chen H."/>
            <person name="Gao J."/>
            <person name="Mao Z."/>
            <person name="Pires J.C."/>
            <person name="Luo M."/>
            <person name="Kudrna D."/>
            <person name="Wing R.A."/>
            <person name="Meyers B.C."/>
            <person name="Yi K."/>
            <person name="Kong H."/>
            <person name="Lavrijsen P."/>
            <person name="Sunseri F."/>
            <person name="Falavigna A."/>
            <person name="Ye Y."/>
            <person name="Leebens-Mack J.H."/>
            <person name="Chen G."/>
        </authorList>
    </citation>
    <scope>NUCLEOTIDE SEQUENCE [LARGE SCALE GENOMIC DNA]</scope>
    <source>
        <strain evidence="2">cv. DH0086</strain>
    </source>
</reference>
<dbReference type="AlphaFoldDB" id="A0A5P1EKG7"/>
<evidence type="ECO:0000313" key="2">
    <source>
        <dbReference type="Proteomes" id="UP000243459"/>
    </source>
</evidence>
<evidence type="ECO:0000313" key="1">
    <source>
        <dbReference type="EMBL" id="ONK64540.1"/>
    </source>
</evidence>